<comment type="caution">
    <text evidence="4">The sequence shown here is derived from an EMBL/GenBank/DDBJ whole genome shotgun (WGS) entry which is preliminary data.</text>
</comment>
<gene>
    <name evidence="4" type="ORF">A3841_11125</name>
</gene>
<dbReference type="RefSeq" id="WP_073850993.1">
    <property type="nucleotide sequence ID" value="NZ_LVWA01000003.1"/>
</dbReference>
<keyword evidence="1" id="KW-0597">Phosphoprotein</keyword>
<organism evidence="4 5">
    <name type="scientific">Pontibacter flavimaris</name>
    <dbReference type="NCBI Taxonomy" id="1797110"/>
    <lineage>
        <taxon>Bacteria</taxon>
        <taxon>Pseudomonadati</taxon>
        <taxon>Bacteroidota</taxon>
        <taxon>Cytophagia</taxon>
        <taxon>Cytophagales</taxon>
        <taxon>Hymenobacteraceae</taxon>
        <taxon>Pontibacter</taxon>
    </lineage>
</organism>
<reference evidence="4 5" key="1">
    <citation type="submission" date="2016-03" db="EMBL/GenBank/DDBJ databases">
        <title>Genome sequence of Pontibacter sp. nov., of the family cytophagaceae, isolated from marine sediment of the Yellow Sea, China.</title>
        <authorList>
            <person name="Zhang G."/>
            <person name="Zhang R."/>
        </authorList>
    </citation>
    <scope>NUCLEOTIDE SEQUENCE [LARGE SCALE GENOMIC DNA]</scope>
    <source>
        <strain evidence="4 5">S10-8</strain>
    </source>
</reference>
<feature type="domain" description="HTH LytTR-type" evidence="3">
    <location>
        <begin position="149"/>
        <end position="220"/>
    </location>
</feature>
<accession>A0A1Q5PH85</accession>
<dbReference type="SUPFAM" id="SSF52172">
    <property type="entry name" value="CheY-like"/>
    <property type="match status" value="1"/>
</dbReference>
<feature type="domain" description="Response regulatory" evidence="2">
    <location>
        <begin position="3"/>
        <end position="114"/>
    </location>
</feature>
<dbReference type="PROSITE" id="PS50930">
    <property type="entry name" value="HTH_LYTTR"/>
    <property type="match status" value="1"/>
</dbReference>
<dbReference type="InterPro" id="IPR001789">
    <property type="entry name" value="Sig_transdc_resp-reg_receiver"/>
</dbReference>
<dbReference type="PROSITE" id="PS50110">
    <property type="entry name" value="RESPONSE_REGULATORY"/>
    <property type="match status" value="1"/>
</dbReference>
<dbReference type="InterPro" id="IPR011006">
    <property type="entry name" value="CheY-like_superfamily"/>
</dbReference>
<evidence type="ECO:0000313" key="4">
    <source>
        <dbReference type="EMBL" id="OKL41585.1"/>
    </source>
</evidence>
<evidence type="ECO:0000256" key="1">
    <source>
        <dbReference type="PROSITE-ProRule" id="PRU00169"/>
    </source>
</evidence>
<dbReference type="GO" id="GO:0000156">
    <property type="term" value="F:phosphorelay response regulator activity"/>
    <property type="evidence" value="ECO:0007669"/>
    <property type="project" value="TreeGrafter"/>
</dbReference>
<protein>
    <submittedName>
        <fullName evidence="4">DNA-binding response regulator</fullName>
    </submittedName>
</protein>
<dbReference type="OrthoDB" id="1646880at2"/>
<dbReference type="Gene3D" id="3.40.50.2300">
    <property type="match status" value="1"/>
</dbReference>
<sequence>MIRCIAVDDEAYAATIIADYISKVPFLELVGQTTSPIEAINWVQEGKVDLVFLDIQMPELTGIQFLKICGSKCKVILTTAYPEYALEGYEHDVVDYLLKPIPFDRFFKAAHKAQSMLRPRHSGPLPAAVETPQPAAEAAAAPAPEYMFVKGESKNKFLKVAYGDILYVEGLKNYVSLYLPGQRLVTYQSLTELAEQLPQPPFYRVHRSYIISIDKVSMVDGNTIYINDTAIPIGETYREGFLKRIREKYAL</sequence>
<dbReference type="PANTHER" id="PTHR45526">
    <property type="entry name" value="TRANSCRIPTIONAL REGULATORY PROTEIN DPIA"/>
    <property type="match status" value="1"/>
</dbReference>
<dbReference type="Pfam" id="PF04397">
    <property type="entry name" value="LytTR"/>
    <property type="match status" value="1"/>
</dbReference>
<dbReference type="SMART" id="SM00850">
    <property type="entry name" value="LytTR"/>
    <property type="match status" value="1"/>
</dbReference>
<dbReference type="Gene3D" id="2.40.50.1020">
    <property type="entry name" value="LytTr DNA-binding domain"/>
    <property type="match status" value="1"/>
</dbReference>
<evidence type="ECO:0000313" key="5">
    <source>
        <dbReference type="Proteomes" id="UP000186551"/>
    </source>
</evidence>
<dbReference type="Pfam" id="PF00072">
    <property type="entry name" value="Response_reg"/>
    <property type="match status" value="1"/>
</dbReference>
<dbReference type="EMBL" id="LVWA01000003">
    <property type="protein sequence ID" value="OKL41585.1"/>
    <property type="molecule type" value="Genomic_DNA"/>
</dbReference>
<keyword evidence="5" id="KW-1185">Reference proteome</keyword>
<dbReference type="STRING" id="1797110.A3841_11125"/>
<dbReference type="PANTHER" id="PTHR45526:SF1">
    <property type="entry name" value="TRANSCRIPTIONAL REGULATORY PROTEIN DCUR-RELATED"/>
    <property type="match status" value="1"/>
</dbReference>
<dbReference type="GO" id="GO:0003677">
    <property type="term" value="F:DNA binding"/>
    <property type="evidence" value="ECO:0007669"/>
    <property type="project" value="UniProtKB-KW"/>
</dbReference>
<proteinExistence type="predicted"/>
<dbReference type="SMART" id="SM00448">
    <property type="entry name" value="REC"/>
    <property type="match status" value="1"/>
</dbReference>
<name>A0A1Q5PH85_9BACT</name>
<keyword evidence="4" id="KW-0238">DNA-binding</keyword>
<dbReference type="InterPro" id="IPR007492">
    <property type="entry name" value="LytTR_DNA-bd_dom"/>
</dbReference>
<dbReference type="InterPro" id="IPR051271">
    <property type="entry name" value="2C-system_Tx_regulators"/>
</dbReference>
<evidence type="ECO:0000259" key="3">
    <source>
        <dbReference type="PROSITE" id="PS50930"/>
    </source>
</evidence>
<feature type="modified residue" description="4-aspartylphosphate" evidence="1">
    <location>
        <position position="54"/>
    </location>
</feature>
<dbReference type="AlphaFoldDB" id="A0A1Q5PH85"/>
<evidence type="ECO:0000259" key="2">
    <source>
        <dbReference type="PROSITE" id="PS50110"/>
    </source>
</evidence>
<dbReference type="Proteomes" id="UP000186551">
    <property type="component" value="Unassembled WGS sequence"/>
</dbReference>